<dbReference type="EMBL" id="MABQ02000005">
    <property type="protein sequence ID" value="PCD36046.1"/>
    <property type="molecule type" value="Genomic_DNA"/>
</dbReference>
<dbReference type="GO" id="GO:0008677">
    <property type="term" value="F:2-dehydropantoate 2-reductase activity"/>
    <property type="evidence" value="ECO:0007669"/>
    <property type="project" value="TreeGrafter"/>
</dbReference>
<evidence type="ECO:0008006" key="8">
    <source>
        <dbReference type="Google" id="ProtNLM"/>
    </source>
</evidence>
<dbReference type="STRING" id="327505.A0A2H3H1L5"/>
<accession>A0A2H3H1L5</accession>
<gene>
    <name evidence="6" type="ORF">AU210_008598</name>
</gene>
<dbReference type="InterPro" id="IPR013752">
    <property type="entry name" value="KPA_reductase"/>
</dbReference>
<dbReference type="InterPro" id="IPR013332">
    <property type="entry name" value="KPR_N"/>
</dbReference>
<feature type="domain" description="Ketopantoate reductase N-terminal" evidence="4">
    <location>
        <begin position="10"/>
        <end position="171"/>
    </location>
</feature>
<dbReference type="Pfam" id="PF02558">
    <property type="entry name" value="ApbA"/>
    <property type="match status" value="1"/>
</dbReference>
<evidence type="ECO:0000259" key="4">
    <source>
        <dbReference type="Pfam" id="PF02558"/>
    </source>
</evidence>
<dbReference type="AlphaFoldDB" id="A0A2H3H1L5"/>
<dbReference type="InterPro" id="IPR008927">
    <property type="entry name" value="6-PGluconate_DH-like_C_sf"/>
</dbReference>
<dbReference type="SUPFAM" id="SSF48179">
    <property type="entry name" value="6-phosphogluconate dehydrogenase C-terminal domain-like"/>
    <property type="match status" value="1"/>
</dbReference>
<comment type="caution">
    <text evidence="6">The sequence shown here is derived from an EMBL/GenBank/DDBJ whole genome shotgun (WGS) entry which is preliminary data.</text>
</comment>
<dbReference type="GO" id="GO:0005739">
    <property type="term" value="C:mitochondrion"/>
    <property type="evidence" value="ECO:0007669"/>
    <property type="project" value="TreeGrafter"/>
</dbReference>
<dbReference type="PANTHER" id="PTHR43765">
    <property type="entry name" value="2-DEHYDROPANTOATE 2-REDUCTASE-RELATED"/>
    <property type="match status" value="1"/>
</dbReference>
<dbReference type="PANTHER" id="PTHR43765:SF2">
    <property type="entry name" value="2-DEHYDROPANTOATE 2-REDUCTASE"/>
    <property type="match status" value="1"/>
</dbReference>
<keyword evidence="3" id="KW-0560">Oxidoreductase</keyword>
<evidence type="ECO:0000259" key="5">
    <source>
        <dbReference type="Pfam" id="PF08546"/>
    </source>
</evidence>
<dbReference type="Pfam" id="PF08546">
    <property type="entry name" value="ApbA_C"/>
    <property type="match status" value="1"/>
</dbReference>
<dbReference type="Proteomes" id="UP000219602">
    <property type="component" value="Chromosome 7"/>
</dbReference>
<organism evidence="6 7">
    <name type="scientific">Fusarium oxysporum f. sp. radicis-cucumerinum</name>
    <dbReference type="NCBI Taxonomy" id="327505"/>
    <lineage>
        <taxon>Eukaryota</taxon>
        <taxon>Fungi</taxon>
        <taxon>Dikarya</taxon>
        <taxon>Ascomycota</taxon>
        <taxon>Pezizomycotina</taxon>
        <taxon>Sordariomycetes</taxon>
        <taxon>Hypocreomycetidae</taxon>
        <taxon>Hypocreales</taxon>
        <taxon>Nectriaceae</taxon>
        <taxon>Fusarium</taxon>
        <taxon>Fusarium oxysporum species complex</taxon>
    </lineage>
</organism>
<reference evidence="6 7" key="1">
    <citation type="journal article" date="2016" name="Environ. Microbiol.">
        <title>Effector profiles distinguish formae speciales of Fusarium oxysporum.</title>
        <authorList>
            <person name="van Dam P."/>
            <person name="Fokkens L."/>
            <person name="Schmidt S.M."/>
            <person name="Linmans J.H."/>
            <person name="Kistler H.C."/>
            <person name="Ma L.J."/>
            <person name="Rep M."/>
        </authorList>
    </citation>
    <scope>NUCLEOTIDE SEQUENCE [LARGE SCALE GENOMIC DNA]</scope>
    <source>
        <strain evidence="6 7">Forc016</strain>
    </source>
</reference>
<dbReference type="Gene3D" id="3.40.50.720">
    <property type="entry name" value="NAD(P)-binding Rossmann-like Domain"/>
    <property type="match status" value="1"/>
</dbReference>
<feature type="domain" description="Ketopantoate reductase C-terminal" evidence="5">
    <location>
        <begin position="212"/>
        <end position="337"/>
    </location>
</feature>
<dbReference type="Gene3D" id="1.10.1040.10">
    <property type="entry name" value="N-(1-d-carboxylethyl)-l-norvaline Dehydrogenase, domain 2"/>
    <property type="match status" value="1"/>
</dbReference>
<evidence type="ECO:0000313" key="7">
    <source>
        <dbReference type="Proteomes" id="UP000219602"/>
    </source>
</evidence>
<evidence type="ECO:0000313" key="6">
    <source>
        <dbReference type="EMBL" id="PCD36046.1"/>
    </source>
</evidence>
<reference evidence="6 7" key="2">
    <citation type="journal article" date="2017" name="Sci. Rep.">
        <title>A mobile pathogenicity chromosome in Fusarium oxysporum for infection of multiple cucurbit species.</title>
        <authorList>
            <person name="van Dam P."/>
            <person name="Fokkens L."/>
            <person name="Ayukawa Y."/>
            <person name="van der Gragt M."/>
            <person name="Ter Horst A."/>
            <person name="Brankovics B."/>
            <person name="Houterman P.M."/>
            <person name="Arie T."/>
            <person name="Rep M."/>
        </authorList>
    </citation>
    <scope>NUCLEOTIDE SEQUENCE [LARGE SCALE GENOMIC DNA]</scope>
    <source>
        <strain evidence="6 7">Forc016</strain>
    </source>
</reference>
<dbReference type="SUPFAM" id="SSF51735">
    <property type="entry name" value="NAD(P)-binding Rossmann-fold domains"/>
    <property type="match status" value="1"/>
</dbReference>
<dbReference type="InterPro" id="IPR013328">
    <property type="entry name" value="6PGD_dom2"/>
</dbReference>
<name>A0A2H3H1L5_FUSOX</name>
<dbReference type="InterPro" id="IPR050838">
    <property type="entry name" value="Ketopantoate_reductase"/>
</dbReference>
<evidence type="ECO:0000256" key="3">
    <source>
        <dbReference type="ARBA" id="ARBA00023002"/>
    </source>
</evidence>
<dbReference type="InterPro" id="IPR036291">
    <property type="entry name" value="NAD(P)-bd_dom_sf"/>
</dbReference>
<keyword evidence="2" id="KW-0521">NADP</keyword>
<dbReference type="GO" id="GO:0050661">
    <property type="term" value="F:NADP binding"/>
    <property type="evidence" value="ECO:0007669"/>
    <property type="project" value="TreeGrafter"/>
</dbReference>
<evidence type="ECO:0000256" key="1">
    <source>
        <dbReference type="ARBA" id="ARBA00007870"/>
    </source>
</evidence>
<proteinExistence type="inferred from homology"/>
<sequence>MIVKAVQPRVHVLGLGSIGTFAAHSLAEVPPPLTPSVTLLLHRASLVDQYVRNGSQITLETREGEIVNHGNYNLEVLQDDQWHSTSSTCHDPTPNGNMTVQDDIIDHLVVSVKGPQTSSALQPLKHRLNASSHILFLQNGTGMIEDVKKHVFTKEETRPNFITGVISHGHHLWGWCLEANKSLRIPRTKPYLSEALALLPRFNATSYSFLDVFQIQLEKLAVNAFCNPLCALNDAKNKFLFTIPEIRRALLTEISQVVCALPELRDIPGVPERFSVERLEATVHGIIQKTAETTCSMVVDLRRGQKTEIQFINGYWCRRGREVGVPTPINDKLVREILERQGDARLALDYT</sequence>
<comment type="similarity">
    <text evidence="1">Belongs to the ketopantoate reductase family.</text>
</comment>
<evidence type="ECO:0000256" key="2">
    <source>
        <dbReference type="ARBA" id="ARBA00022857"/>
    </source>
</evidence>
<protein>
    <recommendedName>
        <fullName evidence="8">2-dehydropantoate 2-reductase</fullName>
    </recommendedName>
</protein>